<comment type="caution">
    <text evidence="1">The sequence shown here is derived from an EMBL/GenBank/DDBJ whole genome shotgun (WGS) entry which is preliminary data.</text>
</comment>
<evidence type="ECO:0000313" key="2">
    <source>
        <dbReference type="Proteomes" id="UP000092484"/>
    </source>
</evidence>
<evidence type="ECO:0000313" key="1">
    <source>
        <dbReference type="EMBL" id="OBV10853.1"/>
    </source>
</evidence>
<reference evidence="1 2" key="1">
    <citation type="submission" date="2016-06" db="EMBL/GenBank/DDBJ databases">
        <title>Genome sequence of Porphyrobacter dokdonensis DSW-74.</title>
        <authorList>
            <person name="Kim J.F."/>
            <person name="Song J.Y."/>
        </authorList>
    </citation>
    <scope>NUCLEOTIDE SEQUENCE [LARGE SCALE GENOMIC DNA]</scope>
    <source>
        <strain evidence="1 2">DSW-74</strain>
    </source>
</reference>
<dbReference type="RefSeq" id="WP_143736690.1">
    <property type="nucleotide sequence ID" value="NZ_LZYB01000004.1"/>
</dbReference>
<dbReference type="PATRIC" id="fig|1300349.4.peg.2058"/>
<gene>
    <name evidence="1" type="ORF">I603_2066</name>
</gene>
<organism evidence="1 2">
    <name type="scientific">Erythrobacter dokdonensis DSW-74</name>
    <dbReference type="NCBI Taxonomy" id="1300349"/>
    <lineage>
        <taxon>Bacteria</taxon>
        <taxon>Pseudomonadati</taxon>
        <taxon>Pseudomonadota</taxon>
        <taxon>Alphaproteobacteria</taxon>
        <taxon>Sphingomonadales</taxon>
        <taxon>Erythrobacteraceae</taxon>
        <taxon>Erythrobacter/Porphyrobacter group</taxon>
        <taxon>Erythrobacter</taxon>
    </lineage>
</organism>
<proteinExistence type="predicted"/>
<protein>
    <submittedName>
        <fullName evidence="1">Peptidase M48 family protein</fullName>
    </submittedName>
</protein>
<sequence>MRKRGWRRALLAGMAALLAANSDTPPVDYAAERAAIGRYQDADQRLQDVGWQLVRGNAGFCPRVIASIGLQLQDMASYGAPAIARKALGLTGDFAVQTAARGSPAALSGAFARNREIVGLERFDPNQWPAGEKMDWQRLVWAHDHIDAMLAEHGGITISFADGGQARARPVEVCATRFELMGEGDKAVADGKRVVIGIGFPAFAYPEEDVFAALVAHELAHNVLEHDAWLDRNGRSRRNVRRTEREADRLIPWLLANAGYDPQAGVTFMTRWGSRHDAGILMIRNHDGWDERAEFIAAELPLITAAMASEGRADWRTHFRRGIDPAKGLERAEKK</sequence>
<dbReference type="Proteomes" id="UP000092484">
    <property type="component" value="Unassembled WGS sequence"/>
</dbReference>
<dbReference type="STRING" id="1300349.I603_2066"/>
<dbReference type="AlphaFoldDB" id="A0A1A7BE97"/>
<name>A0A1A7BE97_9SPHN</name>
<keyword evidence="2" id="KW-1185">Reference proteome</keyword>
<accession>A0A1A7BE97</accession>
<dbReference type="EMBL" id="LZYB01000004">
    <property type="protein sequence ID" value="OBV10853.1"/>
    <property type="molecule type" value="Genomic_DNA"/>
</dbReference>